<dbReference type="EMBL" id="KV878336">
    <property type="protein sequence ID" value="OJJ50473.1"/>
    <property type="molecule type" value="Genomic_DNA"/>
</dbReference>
<dbReference type="OrthoDB" id="4094614at2759"/>
<keyword evidence="3" id="KW-1185">Reference proteome</keyword>
<keyword evidence="1" id="KW-0732">Signal</keyword>
<dbReference type="VEuPathDB" id="FungiDB:ASPZODRAFT_54849"/>
<dbReference type="GO" id="GO:0031505">
    <property type="term" value="P:fungal-type cell wall organization"/>
    <property type="evidence" value="ECO:0007669"/>
    <property type="project" value="InterPro"/>
</dbReference>
<dbReference type="GO" id="GO:0005199">
    <property type="term" value="F:structural constituent of cell wall"/>
    <property type="evidence" value="ECO:0007669"/>
    <property type="project" value="InterPro"/>
</dbReference>
<dbReference type="PANTHER" id="PTHR35523:SF1">
    <property type="entry name" value="CELL WALL PROTEIN SED1"/>
    <property type="match status" value="1"/>
</dbReference>
<name>A0A1L9STS0_9EURO</name>
<gene>
    <name evidence="2" type="ORF">ASPZODRAFT_54849</name>
</gene>
<evidence type="ECO:0000256" key="1">
    <source>
        <dbReference type="SAM" id="SignalP"/>
    </source>
</evidence>
<dbReference type="STRING" id="1073090.A0A1L9STS0"/>
<dbReference type="RefSeq" id="XP_022584983.1">
    <property type="nucleotide sequence ID" value="XM_022728496.1"/>
</dbReference>
<dbReference type="GO" id="GO:0009277">
    <property type="term" value="C:fungal-type cell wall"/>
    <property type="evidence" value="ECO:0007669"/>
    <property type="project" value="TreeGrafter"/>
</dbReference>
<dbReference type="AlphaFoldDB" id="A0A1L9STS0"/>
<dbReference type="InterPro" id="IPR038843">
    <property type="entry name" value="Sed1/Spi1"/>
</dbReference>
<sequence>MRFSLAAIAALVTSVVATSYTTEIVTNYVTYCPESTTIIHGTETYSVTAPTSLTMSGGPYTISRPLMTSTVTVCAGNWYVI</sequence>
<protein>
    <submittedName>
        <fullName evidence="2">Uncharacterized protein</fullName>
    </submittedName>
</protein>
<evidence type="ECO:0000313" key="3">
    <source>
        <dbReference type="Proteomes" id="UP000184188"/>
    </source>
</evidence>
<feature type="signal peptide" evidence="1">
    <location>
        <begin position="1"/>
        <end position="17"/>
    </location>
</feature>
<feature type="chain" id="PRO_5013109594" evidence="1">
    <location>
        <begin position="18"/>
        <end position="81"/>
    </location>
</feature>
<proteinExistence type="predicted"/>
<dbReference type="Proteomes" id="UP000184188">
    <property type="component" value="Unassembled WGS sequence"/>
</dbReference>
<reference evidence="3" key="1">
    <citation type="journal article" date="2017" name="Genome Biol.">
        <title>Comparative genomics reveals high biological diversity and specific adaptations in the industrially and medically important fungal genus Aspergillus.</title>
        <authorList>
            <person name="de Vries R.P."/>
            <person name="Riley R."/>
            <person name="Wiebenga A."/>
            <person name="Aguilar-Osorio G."/>
            <person name="Amillis S."/>
            <person name="Uchima C.A."/>
            <person name="Anderluh G."/>
            <person name="Asadollahi M."/>
            <person name="Askin M."/>
            <person name="Barry K."/>
            <person name="Battaglia E."/>
            <person name="Bayram O."/>
            <person name="Benocci T."/>
            <person name="Braus-Stromeyer S.A."/>
            <person name="Caldana C."/>
            <person name="Canovas D."/>
            <person name="Cerqueira G.C."/>
            <person name="Chen F."/>
            <person name="Chen W."/>
            <person name="Choi C."/>
            <person name="Clum A."/>
            <person name="Dos Santos R.A."/>
            <person name="Damasio A.R."/>
            <person name="Diallinas G."/>
            <person name="Emri T."/>
            <person name="Fekete E."/>
            <person name="Flipphi M."/>
            <person name="Freyberg S."/>
            <person name="Gallo A."/>
            <person name="Gournas C."/>
            <person name="Habgood R."/>
            <person name="Hainaut M."/>
            <person name="Harispe M.L."/>
            <person name="Henrissat B."/>
            <person name="Hilden K.S."/>
            <person name="Hope R."/>
            <person name="Hossain A."/>
            <person name="Karabika E."/>
            <person name="Karaffa L."/>
            <person name="Karanyi Z."/>
            <person name="Krasevec N."/>
            <person name="Kuo A."/>
            <person name="Kusch H."/>
            <person name="LaButti K."/>
            <person name="Lagendijk E.L."/>
            <person name="Lapidus A."/>
            <person name="Levasseur A."/>
            <person name="Lindquist E."/>
            <person name="Lipzen A."/>
            <person name="Logrieco A.F."/>
            <person name="MacCabe A."/>
            <person name="Maekelae M.R."/>
            <person name="Malavazi I."/>
            <person name="Melin P."/>
            <person name="Meyer V."/>
            <person name="Mielnichuk N."/>
            <person name="Miskei M."/>
            <person name="Molnar A.P."/>
            <person name="Mule G."/>
            <person name="Ngan C.Y."/>
            <person name="Orejas M."/>
            <person name="Orosz E."/>
            <person name="Ouedraogo J.P."/>
            <person name="Overkamp K.M."/>
            <person name="Park H.-S."/>
            <person name="Perrone G."/>
            <person name="Piumi F."/>
            <person name="Punt P.J."/>
            <person name="Ram A.F."/>
            <person name="Ramon A."/>
            <person name="Rauscher S."/>
            <person name="Record E."/>
            <person name="Riano-Pachon D.M."/>
            <person name="Robert V."/>
            <person name="Roehrig J."/>
            <person name="Ruller R."/>
            <person name="Salamov A."/>
            <person name="Salih N.S."/>
            <person name="Samson R.A."/>
            <person name="Sandor E."/>
            <person name="Sanguinetti M."/>
            <person name="Schuetze T."/>
            <person name="Sepcic K."/>
            <person name="Shelest E."/>
            <person name="Sherlock G."/>
            <person name="Sophianopoulou V."/>
            <person name="Squina F.M."/>
            <person name="Sun H."/>
            <person name="Susca A."/>
            <person name="Todd R.B."/>
            <person name="Tsang A."/>
            <person name="Unkles S.E."/>
            <person name="van de Wiele N."/>
            <person name="van Rossen-Uffink D."/>
            <person name="Oliveira J.V."/>
            <person name="Vesth T.C."/>
            <person name="Visser J."/>
            <person name="Yu J.-H."/>
            <person name="Zhou M."/>
            <person name="Andersen M.R."/>
            <person name="Archer D.B."/>
            <person name="Baker S.E."/>
            <person name="Benoit I."/>
            <person name="Brakhage A.A."/>
            <person name="Braus G.H."/>
            <person name="Fischer R."/>
            <person name="Frisvad J.C."/>
            <person name="Goldman G.H."/>
            <person name="Houbraken J."/>
            <person name="Oakley B."/>
            <person name="Pocsi I."/>
            <person name="Scazzocchio C."/>
            <person name="Seiboth B."/>
            <person name="vanKuyk P.A."/>
            <person name="Wortman J."/>
            <person name="Dyer P.S."/>
            <person name="Grigoriev I.V."/>
        </authorList>
    </citation>
    <scope>NUCLEOTIDE SEQUENCE [LARGE SCALE GENOMIC DNA]</scope>
    <source>
        <strain evidence="3">CBS 506.65</strain>
    </source>
</reference>
<dbReference type="PANTHER" id="PTHR35523">
    <property type="entry name" value="CELL WALL PROTEIN SED1"/>
    <property type="match status" value="1"/>
</dbReference>
<accession>A0A1L9STS0</accession>
<dbReference type="GeneID" id="34614960"/>
<evidence type="ECO:0000313" key="2">
    <source>
        <dbReference type="EMBL" id="OJJ50473.1"/>
    </source>
</evidence>
<organism evidence="2 3">
    <name type="scientific">Penicilliopsis zonata CBS 506.65</name>
    <dbReference type="NCBI Taxonomy" id="1073090"/>
    <lineage>
        <taxon>Eukaryota</taxon>
        <taxon>Fungi</taxon>
        <taxon>Dikarya</taxon>
        <taxon>Ascomycota</taxon>
        <taxon>Pezizomycotina</taxon>
        <taxon>Eurotiomycetes</taxon>
        <taxon>Eurotiomycetidae</taxon>
        <taxon>Eurotiales</taxon>
        <taxon>Aspergillaceae</taxon>
        <taxon>Penicilliopsis</taxon>
    </lineage>
</organism>